<sequence length="122" mass="13410">MTAITDDLPARLLHEENAGWQAILGGEGGAYYQREMTDDGLMIVPGAIITRDEVTAYFDQAAPWESYGIHEPAIIRLGEHAGVVVYKAIARRGEEVAELNMSTTYLFVNGGWRVAARQQSQA</sequence>
<accession>A0A1H8HC24</accession>
<dbReference type="InterPro" id="IPR027843">
    <property type="entry name" value="DUF4440"/>
</dbReference>
<keyword evidence="3" id="KW-1185">Reference proteome</keyword>
<dbReference type="Pfam" id="PF14534">
    <property type="entry name" value="DUF4440"/>
    <property type="match status" value="1"/>
</dbReference>
<dbReference type="OrthoDB" id="582586at2"/>
<dbReference type="AlphaFoldDB" id="A0A1H8HC24"/>
<feature type="domain" description="DUF4440" evidence="1">
    <location>
        <begin position="16"/>
        <end position="114"/>
    </location>
</feature>
<comment type="caution">
    <text evidence="2">The sequence shown here is derived from an EMBL/GenBank/DDBJ whole genome shotgun (WGS) entry which is preliminary data.</text>
</comment>
<gene>
    <name evidence="2" type="ORF">E3O10_13925</name>
</gene>
<evidence type="ECO:0000313" key="2">
    <source>
        <dbReference type="EMBL" id="TFB86711.1"/>
    </source>
</evidence>
<proteinExistence type="predicted"/>
<evidence type="ECO:0000313" key="3">
    <source>
        <dbReference type="Proteomes" id="UP000297654"/>
    </source>
</evidence>
<dbReference type="STRING" id="1424661.SAMN05216281_10965"/>
<dbReference type="SUPFAM" id="SSF54427">
    <property type="entry name" value="NTF2-like"/>
    <property type="match status" value="1"/>
</dbReference>
<protein>
    <submittedName>
        <fullName evidence="2">Nuclear transport factor 2 family protein</fullName>
    </submittedName>
</protein>
<dbReference type="EMBL" id="SOFF01000033">
    <property type="protein sequence ID" value="TFB86711.1"/>
    <property type="molecule type" value="Genomic_DNA"/>
</dbReference>
<reference evidence="2 3" key="1">
    <citation type="submission" date="2019-03" db="EMBL/GenBank/DDBJ databases">
        <title>Genomics of glacier-inhabiting Cryobacterium strains.</title>
        <authorList>
            <person name="Liu Q."/>
            <person name="Xin Y.-H."/>
        </authorList>
    </citation>
    <scope>NUCLEOTIDE SEQUENCE [LARGE SCALE GENOMIC DNA]</scope>
    <source>
        <strain evidence="2 3">Hh15</strain>
    </source>
</reference>
<dbReference type="RefSeq" id="WP_092110357.1">
    <property type="nucleotide sequence ID" value="NZ_FOCN01000009.1"/>
</dbReference>
<dbReference type="Gene3D" id="3.10.450.50">
    <property type="match status" value="1"/>
</dbReference>
<dbReference type="InterPro" id="IPR032710">
    <property type="entry name" value="NTF2-like_dom_sf"/>
</dbReference>
<name>A0A1H8HC24_9MICO</name>
<dbReference type="Proteomes" id="UP000297654">
    <property type="component" value="Unassembled WGS sequence"/>
</dbReference>
<organism evidence="2 3">
    <name type="scientific">Cryobacterium luteum</name>
    <dbReference type="NCBI Taxonomy" id="1424661"/>
    <lineage>
        <taxon>Bacteria</taxon>
        <taxon>Bacillati</taxon>
        <taxon>Actinomycetota</taxon>
        <taxon>Actinomycetes</taxon>
        <taxon>Micrococcales</taxon>
        <taxon>Microbacteriaceae</taxon>
        <taxon>Cryobacterium</taxon>
    </lineage>
</organism>
<evidence type="ECO:0000259" key="1">
    <source>
        <dbReference type="Pfam" id="PF14534"/>
    </source>
</evidence>